<evidence type="ECO:0000313" key="4">
    <source>
        <dbReference type="Proteomes" id="UP000499080"/>
    </source>
</evidence>
<feature type="region of interest" description="Disordered" evidence="2">
    <location>
        <begin position="85"/>
        <end position="113"/>
    </location>
</feature>
<keyword evidence="4" id="KW-1185">Reference proteome</keyword>
<dbReference type="InterPro" id="IPR006652">
    <property type="entry name" value="Kelch_1"/>
</dbReference>
<organism evidence="3 4">
    <name type="scientific">Araneus ventricosus</name>
    <name type="common">Orbweaver spider</name>
    <name type="synonym">Epeira ventricosa</name>
    <dbReference type="NCBI Taxonomy" id="182803"/>
    <lineage>
        <taxon>Eukaryota</taxon>
        <taxon>Metazoa</taxon>
        <taxon>Ecdysozoa</taxon>
        <taxon>Arthropoda</taxon>
        <taxon>Chelicerata</taxon>
        <taxon>Arachnida</taxon>
        <taxon>Araneae</taxon>
        <taxon>Araneomorphae</taxon>
        <taxon>Entelegynae</taxon>
        <taxon>Araneoidea</taxon>
        <taxon>Araneidae</taxon>
        <taxon>Araneus</taxon>
    </lineage>
</organism>
<dbReference type="EMBL" id="BGPR01254679">
    <property type="protein sequence ID" value="GBM53064.1"/>
    <property type="molecule type" value="Genomic_DNA"/>
</dbReference>
<reference evidence="3 4" key="1">
    <citation type="journal article" date="2019" name="Sci. Rep.">
        <title>Orb-weaving spider Araneus ventricosus genome elucidates the spidroin gene catalogue.</title>
        <authorList>
            <person name="Kono N."/>
            <person name="Nakamura H."/>
            <person name="Ohtoshi R."/>
            <person name="Moran D.A.P."/>
            <person name="Shinohara A."/>
            <person name="Yoshida Y."/>
            <person name="Fujiwara M."/>
            <person name="Mori M."/>
            <person name="Tomita M."/>
            <person name="Arakawa K."/>
        </authorList>
    </citation>
    <scope>NUCLEOTIDE SEQUENCE [LARGE SCALE GENOMIC DNA]</scope>
</reference>
<gene>
    <name evidence="3" type="primary">KLHL10_8</name>
    <name evidence="3" type="ORF">AVEN_75219_1</name>
</gene>
<sequence>MDDMIFVIGGFNGVTTIYHVECFDERTGEWYEATDMNSYRSALAACVVQGLPNVDDYIHQNRSGLMEEKRQKLLQQQALQEGRVRNAAPIPANEIEPVEEEREEEEEEVEANI</sequence>
<dbReference type="Gene3D" id="2.120.10.80">
    <property type="entry name" value="Kelch-type beta propeller"/>
    <property type="match status" value="1"/>
</dbReference>
<evidence type="ECO:0000313" key="3">
    <source>
        <dbReference type="EMBL" id="GBM53064.1"/>
    </source>
</evidence>
<evidence type="ECO:0000256" key="1">
    <source>
        <dbReference type="ARBA" id="ARBA00022441"/>
    </source>
</evidence>
<name>A0A4Y2GLU8_ARAVE</name>
<comment type="caution">
    <text evidence="3">The sequence shown here is derived from an EMBL/GenBank/DDBJ whole genome shotgun (WGS) entry which is preliminary data.</text>
</comment>
<dbReference type="SMART" id="SM00612">
    <property type="entry name" value="Kelch"/>
    <property type="match status" value="1"/>
</dbReference>
<evidence type="ECO:0000256" key="2">
    <source>
        <dbReference type="SAM" id="MobiDB-lite"/>
    </source>
</evidence>
<proteinExistence type="predicted"/>
<protein>
    <submittedName>
        <fullName evidence="3">Kelch-like protein 10</fullName>
    </submittedName>
</protein>
<dbReference type="Pfam" id="PF01344">
    <property type="entry name" value="Kelch_1"/>
    <property type="match status" value="1"/>
</dbReference>
<accession>A0A4Y2GLU8</accession>
<dbReference type="AlphaFoldDB" id="A0A4Y2GLU8"/>
<dbReference type="OrthoDB" id="6411082at2759"/>
<feature type="compositionally biased region" description="Low complexity" evidence="2">
    <location>
        <begin position="85"/>
        <end position="95"/>
    </location>
</feature>
<dbReference type="Proteomes" id="UP000499080">
    <property type="component" value="Unassembled WGS sequence"/>
</dbReference>
<feature type="compositionally biased region" description="Acidic residues" evidence="2">
    <location>
        <begin position="96"/>
        <end position="113"/>
    </location>
</feature>
<dbReference type="InterPro" id="IPR015915">
    <property type="entry name" value="Kelch-typ_b-propeller"/>
</dbReference>
<dbReference type="SUPFAM" id="SSF117281">
    <property type="entry name" value="Kelch motif"/>
    <property type="match status" value="1"/>
</dbReference>
<keyword evidence="1" id="KW-0880">Kelch repeat</keyword>